<dbReference type="SUPFAM" id="SSF50447">
    <property type="entry name" value="Translation proteins"/>
    <property type="match status" value="2"/>
</dbReference>
<dbReference type="CDD" id="cd01887">
    <property type="entry name" value="IF2_eIF5B"/>
    <property type="match status" value="1"/>
</dbReference>
<dbReference type="SUPFAM" id="SSF52156">
    <property type="entry name" value="Initiation factor IF2/eIF5b, domain 3"/>
    <property type="match status" value="1"/>
</dbReference>
<dbReference type="InterPro" id="IPR005225">
    <property type="entry name" value="Small_GTP-bd"/>
</dbReference>
<sequence>MTKDLHTTAIERPPVICIMGHIDHGKSTLLDYIRKSNIVEGEAGGITQHISAYEVEHTTSTGDKKPITFIDTPGHAAFAGIRECGTAAADIAILVVSAEDGVKTQTLEAYQCIESAGVPYVVAINKIDKPAANIERTKISLAESGIYLEGYGGSISYVPISAKTGEGIPDLLDMLILTAEVSEFTGNPDLLARGTIIETERDPKKGISATLIIKDGTLKAGQFVACGHAWSPTRIFENFKGEKITEATFSSPVRLIGWNEAPPTSELWQTFKTKKELESYLSELQAAPIKFSGPAEDFGEKKVIPIVIKADTIGSVEAIQHELKKIEHERIALKVVFSGLGDITESDVKYVSGTKDALIAAFNVKLDAQAQALVDRLELDNATFSIIYKLTEWIESKLVEKTPMIEVEEVLGKAKILKFFSSTRDKQIIGGKVIDKEIKVGHQVKIVRREVTIGQGLIRELQQTKVKTDSVQEGFEFGALIESKMELAPGDIIEDFVTVEK</sequence>
<dbReference type="EMBL" id="PFEQ01000013">
    <property type="protein sequence ID" value="PJE74015.1"/>
    <property type="molecule type" value="Genomic_DNA"/>
</dbReference>
<evidence type="ECO:0000259" key="9">
    <source>
        <dbReference type="PROSITE" id="PS51722"/>
    </source>
</evidence>
<comment type="caution">
    <text evidence="10">The sequence shown here is derived from an EMBL/GenBank/DDBJ whole genome shotgun (WGS) entry which is preliminary data.</text>
</comment>
<dbReference type="GO" id="GO:0003924">
    <property type="term" value="F:GTPase activity"/>
    <property type="evidence" value="ECO:0007669"/>
    <property type="project" value="InterPro"/>
</dbReference>
<evidence type="ECO:0000256" key="5">
    <source>
        <dbReference type="ARBA" id="ARBA00022917"/>
    </source>
</evidence>
<dbReference type="Gene3D" id="3.40.50.300">
    <property type="entry name" value="P-loop containing nucleotide triphosphate hydrolases"/>
    <property type="match status" value="1"/>
</dbReference>
<dbReference type="PANTHER" id="PTHR43381:SF5">
    <property type="entry name" value="TR-TYPE G DOMAIN-CONTAINING PROTEIN"/>
    <property type="match status" value="1"/>
</dbReference>
<evidence type="ECO:0000256" key="6">
    <source>
        <dbReference type="ARBA" id="ARBA00023134"/>
    </source>
</evidence>
<dbReference type="InterPro" id="IPR023115">
    <property type="entry name" value="TIF_IF2_dom3"/>
</dbReference>
<evidence type="ECO:0000256" key="1">
    <source>
        <dbReference type="ARBA" id="ARBA00007733"/>
    </source>
</evidence>
<name>A0A2M8LBP9_9BACT</name>
<proteinExistence type="inferred from homology"/>
<reference evidence="11" key="1">
    <citation type="submission" date="2017-09" db="EMBL/GenBank/DDBJ databases">
        <title>Depth-based differentiation of microbial function through sediment-hosted aquifers and enrichment of novel symbionts in the deep terrestrial subsurface.</title>
        <authorList>
            <person name="Probst A.J."/>
            <person name="Ladd B."/>
            <person name="Jarett J.K."/>
            <person name="Geller-Mcgrath D.E."/>
            <person name="Sieber C.M.K."/>
            <person name="Emerson J.B."/>
            <person name="Anantharaman K."/>
            <person name="Thomas B.C."/>
            <person name="Malmstrom R."/>
            <person name="Stieglmeier M."/>
            <person name="Klingl A."/>
            <person name="Woyke T."/>
            <person name="Ryan C.M."/>
            <person name="Banfield J.F."/>
        </authorList>
    </citation>
    <scope>NUCLEOTIDE SEQUENCE [LARGE SCALE GENOMIC DNA]</scope>
</reference>
<dbReference type="InterPro" id="IPR000178">
    <property type="entry name" value="TF_IF2_bacterial-like"/>
</dbReference>
<dbReference type="Proteomes" id="UP000228700">
    <property type="component" value="Unassembled WGS sequence"/>
</dbReference>
<evidence type="ECO:0000256" key="7">
    <source>
        <dbReference type="NCBIfam" id="TIGR00487"/>
    </source>
</evidence>
<dbReference type="FunFam" id="3.40.50.10050:FF:000001">
    <property type="entry name" value="Translation initiation factor IF-2"/>
    <property type="match status" value="1"/>
</dbReference>
<dbReference type="AlphaFoldDB" id="A0A2M8LBP9"/>
<dbReference type="PANTHER" id="PTHR43381">
    <property type="entry name" value="TRANSLATION INITIATION FACTOR IF-2-RELATED"/>
    <property type="match status" value="1"/>
</dbReference>
<dbReference type="Gene3D" id="3.40.50.10050">
    <property type="entry name" value="Translation initiation factor IF- 2, domain 3"/>
    <property type="match status" value="1"/>
</dbReference>
<dbReference type="InterPro" id="IPR027417">
    <property type="entry name" value="P-loop_NTPase"/>
</dbReference>
<dbReference type="InterPro" id="IPR053905">
    <property type="entry name" value="EF-G-like_DII"/>
</dbReference>
<dbReference type="SUPFAM" id="SSF52540">
    <property type="entry name" value="P-loop containing nucleoside triphosphate hydrolases"/>
    <property type="match status" value="1"/>
</dbReference>
<evidence type="ECO:0000313" key="11">
    <source>
        <dbReference type="Proteomes" id="UP000228700"/>
    </source>
</evidence>
<dbReference type="PROSITE" id="PS51722">
    <property type="entry name" value="G_TR_2"/>
    <property type="match status" value="1"/>
</dbReference>
<dbReference type="PRINTS" id="PR00315">
    <property type="entry name" value="ELONGATNFCT"/>
</dbReference>
<keyword evidence="4" id="KW-0547">Nucleotide-binding</keyword>
<dbReference type="Pfam" id="PF00009">
    <property type="entry name" value="GTP_EFTU"/>
    <property type="match status" value="1"/>
</dbReference>
<dbReference type="Pfam" id="PF22042">
    <property type="entry name" value="EF-G_D2"/>
    <property type="match status" value="1"/>
</dbReference>
<comment type="similarity">
    <text evidence="1 8">Belongs to the TRAFAC class translation factor GTPase superfamily. Classic translation factor GTPase family. IF-2 subfamily.</text>
</comment>
<gene>
    <name evidence="10" type="primary">infB</name>
    <name evidence="10" type="ORF">COV01_02820</name>
</gene>
<dbReference type="Gene3D" id="2.40.30.10">
    <property type="entry name" value="Translation factors"/>
    <property type="match status" value="2"/>
</dbReference>
<keyword evidence="5 8" id="KW-0648">Protein biosynthesis</keyword>
<feature type="domain" description="Tr-type G" evidence="9">
    <location>
        <begin position="11"/>
        <end position="183"/>
    </location>
</feature>
<evidence type="ECO:0000256" key="2">
    <source>
        <dbReference type="ARBA" id="ARBA00020675"/>
    </source>
</evidence>
<dbReference type="GO" id="GO:0003743">
    <property type="term" value="F:translation initiation factor activity"/>
    <property type="evidence" value="ECO:0007669"/>
    <property type="project" value="UniProtKB-UniRule"/>
</dbReference>
<protein>
    <recommendedName>
        <fullName evidence="2 7">Translation initiation factor IF-2</fullName>
    </recommendedName>
</protein>
<dbReference type="NCBIfam" id="TIGR00487">
    <property type="entry name" value="IF-2"/>
    <property type="match status" value="1"/>
</dbReference>
<dbReference type="InterPro" id="IPR009000">
    <property type="entry name" value="Transl_B-barrel_sf"/>
</dbReference>
<comment type="function">
    <text evidence="8">One of the essential components for the initiation of protein synthesis. Protects formylmethionyl-tRNA from spontaneous hydrolysis and promotes its binding to the 30S ribosomal subunits. Also involved in the hydrolysis of GTP during the formation of the 70S ribosomal complex.</text>
</comment>
<keyword evidence="3 8" id="KW-0396">Initiation factor</keyword>
<evidence type="ECO:0000256" key="3">
    <source>
        <dbReference type="ARBA" id="ARBA00022540"/>
    </source>
</evidence>
<dbReference type="Pfam" id="PF11987">
    <property type="entry name" value="IF-2"/>
    <property type="match status" value="1"/>
</dbReference>
<dbReference type="InterPro" id="IPR036925">
    <property type="entry name" value="TIF_IF2_dom3_sf"/>
</dbReference>
<evidence type="ECO:0000313" key="10">
    <source>
        <dbReference type="EMBL" id="PJE74015.1"/>
    </source>
</evidence>
<dbReference type="NCBIfam" id="TIGR00231">
    <property type="entry name" value="small_GTP"/>
    <property type="match status" value="1"/>
</dbReference>
<accession>A0A2M8LBP9</accession>
<evidence type="ECO:0000256" key="4">
    <source>
        <dbReference type="ARBA" id="ARBA00022741"/>
    </source>
</evidence>
<dbReference type="FunFam" id="3.40.50.300:FF:000019">
    <property type="entry name" value="Translation initiation factor IF-2"/>
    <property type="match status" value="1"/>
</dbReference>
<evidence type="ECO:0000256" key="8">
    <source>
        <dbReference type="RuleBase" id="RU000644"/>
    </source>
</evidence>
<dbReference type="GO" id="GO:0005525">
    <property type="term" value="F:GTP binding"/>
    <property type="evidence" value="ECO:0007669"/>
    <property type="project" value="UniProtKB-KW"/>
</dbReference>
<dbReference type="GO" id="GO:0005737">
    <property type="term" value="C:cytoplasm"/>
    <property type="evidence" value="ECO:0007669"/>
    <property type="project" value="UniProtKB-UniRule"/>
</dbReference>
<dbReference type="InterPro" id="IPR015760">
    <property type="entry name" value="TIF_IF2"/>
</dbReference>
<keyword evidence="6" id="KW-0342">GTP-binding</keyword>
<dbReference type="InterPro" id="IPR000795">
    <property type="entry name" value="T_Tr_GTP-bd_dom"/>
</dbReference>
<organism evidence="10 11">
    <name type="scientific">Candidatus Taylorbacteria bacterium CG10_big_fil_rev_8_21_14_0_10_41_48</name>
    <dbReference type="NCBI Taxonomy" id="1975024"/>
    <lineage>
        <taxon>Bacteria</taxon>
        <taxon>Candidatus Tayloriibacteriota</taxon>
    </lineage>
</organism>